<evidence type="ECO:0000313" key="2">
    <source>
        <dbReference type="Proteomes" id="UP000182229"/>
    </source>
</evidence>
<gene>
    <name evidence="1" type="ORF">BON30_16190</name>
</gene>
<dbReference type="RefSeq" id="WP_071899264.1">
    <property type="nucleotide sequence ID" value="NZ_MPIN01000004.1"/>
</dbReference>
<proteinExistence type="predicted"/>
<organism evidence="1 2">
    <name type="scientific">Cystobacter ferrugineus</name>
    <dbReference type="NCBI Taxonomy" id="83449"/>
    <lineage>
        <taxon>Bacteria</taxon>
        <taxon>Pseudomonadati</taxon>
        <taxon>Myxococcota</taxon>
        <taxon>Myxococcia</taxon>
        <taxon>Myxococcales</taxon>
        <taxon>Cystobacterineae</taxon>
        <taxon>Archangiaceae</taxon>
        <taxon>Cystobacter</taxon>
    </lineage>
</organism>
<accession>A0A1L9BA05</accession>
<reference evidence="2" key="1">
    <citation type="submission" date="2016-11" db="EMBL/GenBank/DDBJ databases">
        <authorList>
            <person name="Shukria A."/>
            <person name="Stevens D.C."/>
        </authorList>
    </citation>
    <scope>NUCLEOTIDE SEQUENCE [LARGE SCALE GENOMIC DNA]</scope>
    <source>
        <strain evidence="2">Cbfe23</strain>
    </source>
</reference>
<dbReference type="OrthoDB" id="5522713at2"/>
<reference evidence="1 2" key="2">
    <citation type="submission" date="2016-12" db="EMBL/GenBank/DDBJ databases">
        <title>Draft Genome Sequence of Cystobacter ferrugineus Strain Cbfe23.</title>
        <authorList>
            <person name="Akbar S."/>
            <person name="Dowd S.E."/>
            <person name="Stevens D.C."/>
        </authorList>
    </citation>
    <scope>NUCLEOTIDE SEQUENCE [LARGE SCALE GENOMIC DNA]</scope>
    <source>
        <strain evidence="1 2">Cbfe23</strain>
    </source>
</reference>
<name>A0A1L9BA05_9BACT</name>
<dbReference type="AlphaFoldDB" id="A0A1L9BA05"/>
<dbReference type="STRING" id="83449.BON30_16190"/>
<sequence length="118" mass="12776">MLDPRDRRDLACLGLVVLVYGLALAPVLHAAVGHGHSHSRRHAHAALDASGHERQPVLGAVEHQHPAGSVEHLLALAVARVEVHAPAVRWMPLRWEVSRGPLWLPGEPLRPTAMPQGP</sequence>
<comment type="caution">
    <text evidence="1">The sequence shown here is derived from an EMBL/GenBank/DDBJ whole genome shotgun (WGS) entry which is preliminary data.</text>
</comment>
<evidence type="ECO:0000313" key="1">
    <source>
        <dbReference type="EMBL" id="OJH39094.1"/>
    </source>
</evidence>
<protein>
    <submittedName>
        <fullName evidence="1">Uncharacterized protein</fullName>
    </submittedName>
</protein>
<keyword evidence="2" id="KW-1185">Reference proteome</keyword>
<dbReference type="EMBL" id="MPIN01000004">
    <property type="protein sequence ID" value="OJH39094.1"/>
    <property type="molecule type" value="Genomic_DNA"/>
</dbReference>
<dbReference type="Proteomes" id="UP000182229">
    <property type="component" value="Unassembled WGS sequence"/>
</dbReference>